<dbReference type="AlphaFoldDB" id="A0A4R7P6J6"/>
<sequence length="480" mass="53046">MIDVIHMALPMDGRVWRVEWLGEVRRNPFSPRELEVRVAFRRMKVRPAEGTGTSVQTVHIGVGALCRLAPGTLWKDGRFVGEDRAERLSCHVELNPAAKNADAIEYPIFSAGRKHRAESFGGLQIPADMSGGHVMRIKLGRRSGRAREILIPLFEIARSWFLRDTELTLRLLSAPIESAVSALYDPYRSIVQADRTVLAVKPGLSEGTIPVLAMLARDEYARSMAGRMVNRIVRAHLTDSKTGVEALPPLRDRWRIEALGAWGEKKDRDRFYVHRMVAVQLPPLGDIEWFPLDEDAEPGSVGGSSDPADSARERSERRSLLRVIHHSDPSARRGRPKTTVDAAPFIDPPRVTRREREKAVEGASRDPPRKAVETVDTEEEAATGAPTSYGEGLLGFGYESPASDGSSSKSFLAAGLKPMLAILRLLEKQDVRQFGGRVEIVRSDLPNVGGAVVGFAGLARLFGHIDRKTRRSGESHEGEK</sequence>
<evidence type="ECO:0000313" key="2">
    <source>
        <dbReference type="EMBL" id="TDU28911.1"/>
    </source>
</evidence>
<dbReference type="Proteomes" id="UP000295341">
    <property type="component" value="Unassembled WGS sequence"/>
</dbReference>
<accession>A0A4R7P6J6</accession>
<protein>
    <submittedName>
        <fullName evidence="2">Uncharacterized protein</fullName>
    </submittedName>
</protein>
<proteinExistence type="predicted"/>
<evidence type="ECO:0000313" key="3">
    <source>
        <dbReference type="Proteomes" id="UP000295341"/>
    </source>
</evidence>
<dbReference type="OrthoDB" id="6736327at2"/>
<feature type="compositionally biased region" description="Basic and acidic residues" evidence="1">
    <location>
        <begin position="350"/>
        <end position="373"/>
    </location>
</feature>
<reference evidence="2 3" key="1">
    <citation type="submission" date="2019-03" db="EMBL/GenBank/DDBJ databases">
        <title>Genomic Encyclopedia of Type Strains, Phase IV (KMG-IV): sequencing the most valuable type-strain genomes for metagenomic binning, comparative biology and taxonomic classification.</title>
        <authorList>
            <person name="Goeker M."/>
        </authorList>
    </citation>
    <scope>NUCLEOTIDE SEQUENCE [LARGE SCALE GENOMIC DNA]</scope>
    <source>
        <strain evidence="2 3">DSM 26377</strain>
    </source>
</reference>
<feature type="compositionally biased region" description="Basic and acidic residues" evidence="1">
    <location>
        <begin position="309"/>
        <end position="331"/>
    </location>
</feature>
<dbReference type="EMBL" id="SOBT01000009">
    <property type="protein sequence ID" value="TDU28911.1"/>
    <property type="molecule type" value="Genomic_DNA"/>
</dbReference>
<evidence type="ECO:0000256" key="1">
    <source>
        <dbReference type="SAM" id="MobiDB-lite"/>
    </source>
</evidence>
<comment type="caution">
    <text evidence="2">The sequence shown here is derived from an EMBL/GenBank/DDBJ whole genome shotgun (WGS) entry which is preliminary data.</text>
</comment>
<organism evidence="2 3">
    <name type="scientific">Panacagrimonas perspica</name>
    <dbReference type="NCBI Taxonomy" id="381431"/>
    <lineage>
        <taxon>Bacteria</taxon>
        <taxon>Pseudomonadati</taxon>
        <taxon>Pseudomonadota</taxon>
        <taxon>Gammaproteobacteria</taxon>
        <taxon>Nevskiales</taxon>
        <taxon>Nevskiaceae</taxon>
        <taxon>Panacagrimonas</taxon>
    </lineage>
</organism>
<keyword evidence="3" id="KW-1185">Reference proteome</keyword>
<name>A0A4R7P6J6_9GAMM</name>
<dbReference type="RefSeq" id="WP_133882427.1">
    <property type="nucleotide sequence ID" value="NZ_MWIN01000018.1"/>
</dbReference>
<feature type="region of interest" description="Disordered" evidence="1">
    <location>
        <begin position="290"/>
        <end position="388"/>
    </location>
</feature>
<gene>
    <name evidence="2" type="ORF">DFR24_3291</name>
</gene>